<dbReference type="PANTHER" id="PTHR30472">
    <property type="entry name" value="FERRIC ENTEROBACTIN TRANSPORT SYSTEM PERMEASE PROTEIN"/>
    <property type="match status" value="1"/>
</dbReference>
<reference evidence="10" key="1">
    <citation type="journal article" date="2019" name="Int. J. Syst. Evol. Microbiol.">
        <title>The Global Catalogue of Microorganisms (GCM) 10K type strain sequencing project: providing services to taxonomists for standard genome sequencing and annotation.</title>
        <authorList>
            <consortium name="The Broad Institute Genomics Platform"/>
            <consortium name="The Broad Institute Genome Sequencing Center for Infectious Disease"/>
            <person name="Wu L."/>
            <person name="Ma J."/>
        </authorList>
    </citation>
    <scope>NUCLEOTIDE SEQUENCE [LARGE SCALE GENOMIC DNA]</scope>
    <source>
        <strain evidence="10">CCUG 54939</strain>
    </source>
</reference>
<dbReference type="Proteomes" id="UP001595692">
    <property type="component" value="Unassembled WGS sequence"/>
</dbReference>
<feature type="transmembrane region" description="Helical" evidence="8">
    <location>
        <begin position="297"/>
        <end position="317"/>
    </location>
</feature>
<evidence type="ECO:0000256" key="2">
    <source>
        <dbReference type="ARBA" id="ARBA00007935"/>
    </source>
</evidence>
<accession>A0ABV8CJQ2</accession>
<feature type="transmembrane region" description="Helical" evidence="8">
    <location>
        <begin position="140"/>
        <end position="162"/>
    </location>
</feature>
<dbReference type="InterPro" id="IPR037294">
    <property type="entry name" value="ABC_BtuC-like"/>
</dbReference>
<evidence type="ECO:0000313" key="10">
    <source>
        <dbReference type="Proteomes" id="UP001595692"/>
    </source>
</evidence>
<dbReference type="Pfam" id="PF01032">
    <property type="entry name" value="FecCD"/>
    <property type="match status" value="1"/>
</dbReference>
<keyword evidence="7 8" id="KW-0472">Membrane</keyword>
<feature type="transmembrane region" description="Helical" evidence="8">
    <location>
        <begin position="108"/>
        <end position="128"/>
    </location>
</feature>
<comment type="caution">
    <text evidence="9">The sequence shown here is derived from an EMBL/GenBank/DDBJ whole genome shotgun (WGS) entry which is preliminary data.</text>
</comment>
<dbReference type="SUPFAM" id="SSF81345">
    <property type="entry name" value="ABC transporter involved in vitamin B12 uptake, BtuC"/>
    <property type="match status" value="1"/>
</dbReference>
<dbReference type="CDD" id="cd06550">
    <property type="entry name" value="TM_ABC_iron-siderophores_like"/>
    <property type="match status" value="1"/>
</dbReference>
<evidence type="ECO:0000256" key="5">
    <source>
        <dbReference type="ARBA" id="ARBA00022692"/>
    </source>
</evidence>
<gene>
    <name evidence="9" type="ORF">ACFOSS_03115</name>
</gene>
<proteinExistence type="inferred from homology"/>
<evidence type="ECO:0000313" key="9">
    <source>
        <dbReference type="EMBL" id="MFC3912457.1"/>
    </source>
</evidence>
<keyword evidence="10" id="KW-1185">Reference proteome</keyword>
<dbReference type="InterPro" id="IPR000522">
    <property type="entry name" value="ABC_transptr_permease_BtuC"/>
</dbReference>
<comment type="subcellular location">
    <subcellularLocation>
        <location evidence="1">Cell membrane</location>
        <topology evidence="1">Multi-pass membrane protein</topology>
    </subcellularLocation>
</comment>
<keyword evidence="3" id="KW-0813">Transport</keyword>
<evidence type="ECO:0000256" key="3">
    <source>
        <dbReference type="ARBA" id="ARBA00022448"/>
    </source>
</evidence>
<organism evidence="9 10">
    <name type="scientific">Pseudaeromonas sharmana</name>
    <dbReference type="NCBI Taxonomy" id="328412"/>
    <lineage>
        <taxon>Bacteria</taxon>
        <taxon>Pseudomonadati</taxon>
        <taxon>Pseudomonadota</taxon>
        <taxon>Gammaproteobacteria</taxon>
        <taxon>Aeromonadales</taxon>
        <taxon>Aeromonadaceae</taxon>
        <taxon>Pseudaeromonas</taxon>
    </lineage>
</organism>
<evidence type="ECO:0000256" key="7">
    <source>
        <dbReference type="ARBA" id="ARBA00023136"/>
    </source>
</evidence>
<protein>
    <submittedName>
        <fullName evidence="9">Iron chelate uptake ABC transporter family permease subunit</fullName>
    </submittedName>
</protein>
<keyword evidence="6 8" id="KW-1133">Transmembrane helix</keyword>
<keyword evidence="5 8" id="KW-0812">Transmembrane</keyword>
<sequence>MSARLWIALLVVLLALSLLLTLCQGPVELDWPWAQNAFERQVLWDLRWPRACLAMLLGAGLAASGCVLQTLMQNSLAEPGLLGISSGASLLAVATLVLSRVLGISLPSWGLSLAAFSGAILMTVLLLALVRRQRLDISRLLLLGVALGICASAATTWLLFMANDGTLREILFWMMGSLAYGQSRPVLWWLPYLLVLGWLMWRRDWLARLQLGEQHALLMGLDPARVRWQLILAVAFLTGMAVALAGAIGFIGLLLPHLMRLLTRRGVATVLPVATLGGAIALLWADWLARMLPQAGELPVGIVTATLGAPALVMLLLRRQYD</sequence>
<dbReference type="Gene3D" id="1.10.3470.10">
    <property type="entry name" value="ABC transporter involved in vitamin B12 uptake, BtuC"/>
    <property type="match status" value="1"/>
</dbReference>
<feature type="transmembrane region" description="Helical" evidence="8">
    <location>
        <begin position="230"/>
        <end position="255"/>
    </location>
</feature>
<feature type="transmembrane region" description="Helical" evidence="8">
    <location>
        <begin position="80"/>
        <end position="102"/>
    </location>
</feature>
<dbReference type="EMBL" id="JBHSAF010000001">
    <property type="protein sequence ID" value="MFC3912457.1"/>
    <property type="molecule type" value="Genomic_DNA"/>
</dbReference>
<evidence type="ECO:0000256" key="1">
    <source>
        <dbReference type="ARBA" id="ARBA00004651"/>
    </source>
</evidence>
<evidence type="ECO:0000256" key="4">
    <source>
        <dbReference type="ARBA" id="ARBA00022475"/>
    </source>
</evidence>
<dbReference type="PANTHER" id="PTHR30472:SF29">
    <property type="entry name" value="VITAMIN B12 IMPORT SYSTEM PERMEASE PROTEIN BTUC"/>
    <property type="match status" value="1"/>
</dbReference>
<feature type="transmembrane region" description="Helical" evidence="8">
    <location>
        <begin position="47"/>
        <end position="68"/>
    </location>
</feature>
<evidence type="ECO:0000256" key="8">
    <source>
        <dbReference type="SAM" id="Phobius"/>
    </source>
</evidence>
<name>A0ABV8CJQ2_9GAMM</name>
<dbReference type="RefSeq" id="WP_377150650.1">
    <property type="nucleotide sequence ID" value="NZ_JBHSAF010000001.1"/>
</dbReference>
<comment type="similarity">
    <text evidence="2">Belongs to the binding-protein-dependent transport system permease family. FecCD subfamily.</text>
</comment>
<keyword evidence="4" id="KW-1003">Cell membrane</keyword>
<feature type="transmembrane region" description="Helical" evidence="8">
    <location>
        <begin position="267"/>
        <end position="285"/>
    </location>
</feature>
<evidence type="ECO:0000256" key="6">
    <source>
        <dbReference type="ARBA" id="ARBA00022989"/>
    </source>
</evidence>